<proteinExistence type="predicted"/>
<dbReference type="EMBL" id="GGEC01000511">
    <property type="protein sequence ID" value="MBW80994.1"/>
    <property type="molecule type" value="Transcribed_RNA"/>
</dbReference>
<name>A0A2P2IIE0_RHIMU</name>
<dbReference type="AlphaFoldDB" id="A0A2P2IIE0"/>
<sequence>MSSILGNWQHILTFIARNLEFCRTLFCIQEIFEALSLLGPSILYLI</sequence>
<reference evidence="1" key="1">
    <citation type="submission" date="2018-02" db="EMBL/GenBank/DDBJ databases">
        <title>Rhizophora mucronata_Transcriptome.</title>
        <authorList>
            <person name="Meera S.P."/>
            <person name="Sreeshan A."/>
            <person name="Augustine A."/>
        </authorList>
    </citation>
    <scope>NUCLEOTIDE SEQUENCE</scope>
    <source>
        <tissue evidence="1">Leaf</tissue>
    </source>
</reference>
<organism evidence="1">
    <name type="scientific">Rhizophora mucronata</name>
    <name type="common">Asiatic mangrove</name>
    <dbReference type="NCBI Taxonomy" id="61149"/>
    <lineage>
        <taxon>Eukaryota</taxon>
        <taxon>Viridiplantae</taxon>
        <taxon>Streptophyta</taxon>
        <taxon>Embryophyta</taxon>
        <taxon>Tracheophyta</taxon>
        <taxon>Spermatophyta</taxon>
        <taxon>Magnoliopsida</taxon>
        <taxon>eudicotyledons</taxon>
        <taxon>Gunneridae</taxon>
        <taxon>Pentapetalae</taxon>
        <taxon>rosids</taxon>
        <taxon>fabids</taxon>
        <taxon>Malpighiales</taxon>
        <taxon>Rhizophoraceae</taxon>
        <taxon>Rhizophora</taxon>
    </lineage>
</organism>
<protein>
    <submittedName>
        <fullName evidence="1">Uncharacterized protein</fullName>
    </submittedName>
</protein>
<accession>A0A2P2IIE0</accession>
<evidence type="ECO:0000313" key="1">
    <source>
        <dbReference type="EMBL" id="MBW80994.1"/>
    </source>
</evidence>